<protein>
    <submittedName>
        <fullName evidence="2">Uncharacterized protein</fullName>
    </submittedName>
</protein>
<gene>
    <name evidence="2" type="ORF">AB1Y20_017990</name>
</gene>
<dbReference type="AlphaFoldDB" id="A0AB34JQP4"/>
<proteinExistence type="predicted"/>
<dbReference type="EMBL" id="JBGBPQ010000006">
    <property type="protein sequence ID" value="KAL1523028.1"/>
    <property type="molecule type" value="Genomic_DNA"/>
</dbReference>
<reference evidence="2 3" key="1">
    <citation type="journal article" date="2024" name="Science">
        <title>Giant polyketide synthase enzymes in the biosynthesis of giant marine polyether toxins.</title>
        <authorList>
            <person name="Fallon T.R."/>
            <person name="Shende V.V."/>
            <person name="Wierzbicki I.H."/>
            <person name="Pendleton A.L."/>
            <person name="Watervoot N.F."/>
            <person name="Auber R.P."/>
            <person name="Gonzalez D.J."/>
            <person name="Wisecaver J.H."/>
            <person name="Moore B.S."/>
        </authorList>
    </citation>
    <scope>NUCLEOTIDE SEQUENCE [LARGE SCALE GENOMIC DNA]</scope>
    <source>
        <strain evidence="2 3">12B1</strain>
    </source>
</reference>
<feature type="region of interest" description="Disordered" evidence="1">
    <location>
        <begin position="144"/>
        <end position="173"/>
    </location>
</feature>
<feature type="compositionally biased region" description="Low complexity" evidence="1">
    <location>
        <begin position="435"/>
        <end position="444"/>
    </location>
</feature>
<evidence type="ECO:0000256" key="1">
    <source>
        <dbReference type="SAM" id="MobiDB-lite"/>
    </source>
</evidence>
<comment type="caution">
    <text evidence="2">The sequence shown here is derived from an EMBL/GenBank/DDBJ whole genome shotgun (WGS) entry which is preliminary data.</text>
</comment>
<sequence>MPTRLDYRAVAGRFAADGELAAAGAASSDPLNTVGQAVFGHDASGYKASRSSVYARAAARKAAVLAQRPHVQSRLFGILYNRDSVDGAITPAASDSGNTLRAAGGAPANEKDWIQATSSRRAVYHPNLQSTAAAVIYCTKGHEQKASSQGAPSVTAGAAGLGTSSDQAPDSRKIGHRRKPAACAPMLGQGALVVGNGLELGHPEPVETPSSSLDARLEMSEYAHSRPISPTHQRTDVLGQERVVNGVPQTRRIANGDAHMAQLFAHRDDGVDSVVFGFGAGTPRCALGSQEPYAHAAGMASDILPIQERRWKQTPQEQDGHVAEAAHGQESGSPVRWINDDSPFKPPPPGEYAAPHASPVERARFRGVRMVQQPGDGEEHGGILSQAGHPEAKATHWCDRYYRNRIHPQQQQAQMALIKDKVDRYIARNSHVANSSRVGSSSSDSRPRWR</sequence>
<evidence type="ECO:0000313" key="2">
    <source>
        <dbReference type="EMBL" id="KAL1523028.1"/>
    </source>
</evidence>
<feature type="region of interest" description="Disordered" evidence="1">
    <location>
        <begin position="429"/>
        <end position="450"/>
    </location>
</feature>
<organism evidence="2 3">
    <name type="scientific">Prymnesium parvum</name>
    <name type="common">Toxic golden alga</name>
    <dbReference type="NCBI Taxonomy" id="97485"/>
    <lineage>
        <taxon>Eukaryota</taxon>
        <taxon>Haptista</taxon>
        <taxon>Haptophyta</taxon>
        <taxon>Prymnesiophyceae</taxon>
        <taxon>Prymnesiales</taxon>
        <taxon>Prymnesiaceae</taxon>
        <taxon>Prymnesium</taxon>
    </lineage>
</organism>
<accession>A0AB34JQP4</accession>
<keyword evidence="3" id="KW-1185">Reference proteome</keyword>
<feature type="region of interest" description="Disordered" evidence="1">
    <location>
        <begin position="312"/>
        <end position="340"/>
    </location>
</feature>
<name>A0AB34JQP4_PRYPA</name>
<evidence type="ECO:0000313" key="3">
    <source>
        <dbReference type="Proteomes" id="UP001515480"/>
    </source>
</evidence>
<dbReference type="Proteomes" id="UP001515480">
    <property type="component" value="Unassembled WGS sequence"/>
</dbReference>